<evidence type="ECO:0000313" key="8">
    <source>
        <dbReference type="EMBL" id="HIZ06660.1"/>
    </source>
</evidence>
<evidence type="ECO:0000256" key="2">
    <source>
        <dbReference type="ARBA" id="ARBA00022448"/>
    </source>
</evidence>
<dbReference type="PROSITE" id="PS50850">
    <property type="entry name" value="MFS"/>
    <property type="match status" value="1"/>
</dbReference>
<keyword evidence="3 6" id="KW-0812">Transmembrane</keyword>
<evidence type="ECO:0000256" key="4">
    <source>
        <dbReference type="ARBA" id="ARBA00022989"/>
    </source>
</evidence>
<feature type="domain" description="Major facilitator superfamily (MFS) profile" evidence="7">
    <location>
        <begin position="20"/>
        <end position="247"/>
    </location>
</feature>
<evidence type="ECO:0000256" key="5">
    <source>
        <dbReference type="ARBA" id="ARBA00023136"/>
    </source>
</evidence>
<keyword evidence="2" id="KW-0813">Transport</keyword>
<reference evidence="8" key="1">
    <citation type="journal article" date="2021" name="PeerJ">
        <title>Extensive microbial diversity within the chicken gut microbiome revealed by metagenomics and culture.</title>
        <authorList>
            <person name="Gilroy R."/>
            <person name="Ravi A."/>
            <person name="Getino M."/>
            <person name="Pursley I."/>
            <person name="Horton D.L."/>
            <person name="Alikhan N.F."/>
            <person name="Baker D."/>
            <person name="Gharbi K."/>
            <person name="Hall N."/>
            <person name="Watson M."/>
            <person name="Adriaenssens E.M."/>
            <person name="Foster-Nyarko E."/>
            <person name="Jarju S."/>
            <person name="Secka A."/>
            <person name="Antonio M."/>
            <person name="Oren A."/>
            <person name="Chaudhuri R.R."/>
            <person name="La Ragione R."/>
            <person name="Hildebrand F."/>
            <person name="Pallen M.J."/>
        </authorList>
    </citation>
    <scope>NUCLEOTIDE SEQUENCE</scope>
    <source>
        <strain evidence="8">CHK192-9172</strain>
    </source>
</reference>
<dbReference type="InterPro" id="IPR036259">
    <property type="entry name" value="MFS_trans_sf"/>
</dbReference>
<feature type="transmembrane region" description="Helical" evidence="6">
    <location>
        <begin position="55"/>
        <end position="75"/>
    </location>
</feature>
<evidence type="ECO:0000256" key="6">
    <source>
        <dbReference type="SAM" id="Phobius"/>
    </source>
</evidence>
<name>A0A9D2D194_9FIRM</name>
<keyword evidence="4 6" id="KW-1133">Transmembrane helix</keyword>
<dbReference type="InterPro" id="IPR020846">
    <property type="entry name" value="MFS_dom"/>
</dbReference>
<evidence type="ECO:0000313" key="9">
    <source>
        <dbReference type="Proteomes" id="UP000824024"/>
    </source>
</evidence>
<accession>A0A9D2D194</accession>
<proteinExistence type="predicted"/>
<gene>
    <name evidence="8" type="ORF">IAA08_01850</name>
</gene>
<feature type="transmembrane region" description="Helical" evidence="6">
    <location>
        <begin position="87"/>
        <end position="105"/>
    </location>
</feature>
<dbReference type="GO" id="GO:0005886">
    <property type="term" value="C:plasma membrane"/>
    <property type="evidence" value="ECO:0007669"/>
    <property type="project" value="UniProtKB-SubCell"/>
</dbReference>
<dbReference type="Gene3D" id="1.20.1250.20">
    <property type="entry name" value="MFS general substrate transporter like domains"/>
    <property type="match status" value="1"/>
</dbReference>
<feature type="transmembrane region" description="Helical" evidence="6">
    <location>
        <begin position="145"/>
        <end position="167"/>
    </location>
</feature>
<dbReference type="AlphaFoldDB" id="A0A9D2D194"/>
<sequence length="247" mass="26868">MEAAKTYPKLKKAPKYRFVAFILMTLVYILTYAGLQVFNSAGTQIMNDFGIRESFLSVLSSCGLATMAVCSLIVFPALSKKIGDKPACLVGLIVIVASGLLYLVIPSSLAALVFVRLLQGAGMGIINPASMGMEAVWFPVKERSLSAGIMSACYGLSCTLVTQYTYYTGLAQWSVGKACGVMLTAFGAAMFLLVLFVYKDIKKKYGVSIIDEAIEGYVPQDAMTDEQRTQWAKGDRFKFCVNSKKLI</sequence>
<feature type="transmembrane region" description="Helical" evidence="6">
    <location>
        <begin position="173"/>
        <end position="198"/>
    </location>
</feature>
<evidence type="ECO:0000256" key="3">
    <source>
        <dbReference type="ARBA" id="ARBA00022692"/>
    </source>
</evidence>
<dbReference type="InterPro" id="IPR011701">
    <property type="entry name" value="MFS"/>
</dbReference>
<dbReference type="CDD" id="cd06174">
    <property type="entry name" value="MFS"/>
    <property type="match status" value="1"/>
</dbReference>
<organism evidence="8 9">
    <name type="scientific">Candidatus Eubacterium avistercoris</name>
    <dbReference type="NCBI Taxonomy" id="2838567"/>
    <lineage>
        <taxon>Bacteria</taxon>
        <taxon>Bacillati</taxon>
        <taxon>Bacillota</taxon>
        <taxon>Clostridia</taxon>
        <taxon>Eubacteriales</taxon>
        <taxon>Eubacteriaceae</taxon>
        <taxon>Eubacterium</taxon>
    </lineage>
</organism>
<dbReference type="Pfam" id="PF07690">
    <property type="entry name" value="MFS_1"/>
    <property type="match status" value="1"/>
</dbReference>
<dbReference type="PANTHER" id="PTHR23501:SF191">
    <property type="entry name" value="VACUOLAR BASIC AMINO ACID TRANSPORTER 4"/>
    <property type="match status" value="1"/>
</dbReference>
<dbReference type="SUPFAM" id="SSF103473">
    <property type="entry name" value="MFS general substrate transporter"/>
    <property type="match status" value="1"/>
</dbReference>
<protein>
    <submittedName>
        <fullName evidence="8">MFS transporter</fullName>
    </submittedName>
</protein>
<dbReference type="GO" id="GO:0022857">
    <property type="term" value="F:transmembrane transporter activity"/>
    <property type="evidence" value="ECO:0007669"/>
    <property type="project" value="InterPro"/>
</dbReference>
<reference evidence="8" key="2">
    <citation type="submission" date="2021-04" db="EMBL/GenBank/DDBJ databases">
        <authorList>
            <person name="Gilroy R."/>
        </authorList>
    </citation>
    <scope>NUCLEOTIDE SEQUENCE</scope>
    <source>
        <strain evidence="8">CHK192-9172</strain>
    </source>
</reference>
<comment type="subcellular location">
    <subcellularLocation>
        <location evidence="1">Cell membrane</location>
        <topology evidence="1">Multi-pass membrane protein</topology>
    </subcellularLocation>
</comment>
<feature type="transmembrane region" description="Helical" evidence="6">
    <location>
        <begin position="16"/>
        <end position="35"/>
    </location>
</feature>
<dbReference type="PANTHER" id="PTHR23501">
    <property type="entry name" value="MAJOR FACILITATOR SUPERFAMILY"/>
    <property type="match status" value="1"/>
</dbReference>
<keyword evidence="5 6" id="KW-0472">Membrane</keyword>
<evidence type="ECO:0000256" key="1">
    <source>
        <dbReference type="ARBA" id="ARBA00004651"/>
    </source>
</evidence>
<dbReference type="Proteomes" id="UP000824024">
    <property type="component" value="Unassembled WGS sequence"/>
</dbReference>
<evidence type="ECO:0000259" key="7">
    <source>
        <dbReference type="PROSITE" id="PS50850"/>
    </source>
</evidence>
<dbReference type="EMBL" id="DXCH01000047">
    <property type="protein sequence ID" value="HIZ06660.1"/>
    <property type="molecule type" value="Genomic_DNA"/>
</dbReference>
<comment type="caution">
    <text evidence="8">The sequence shown here is derived from an EMBL/GenBank/DDBJ whole genome shotgun (WGS) entry which is preliminary data.</text>
</comment>